<dbReference type="InParanoid" id="D6TDG0"/>
<feature type="domain" description="Transposase IS4-like" evidence="2">
    <location>
        <begin position="13"/>
        <end position="154"/>
    </location>
</feature>
<dbReference type="STRING" id="485913.Krac_9733"/>
<evidence type="ECO:0000313" key="4">
    <source>
        <dbReference type="Proteomes" id="UP000004508"/>
    </source>
</evidence>
<dbReference type="GO" id="GO:0003677">
    <property type="term" value="F:DNA binding"/>
    <property type="evidence" value="ECO:0007669"/>
    <property type="project" value="InterPro"/>
</dbReference>
<proteinExistence type="predicted"/>
<dbReference type="EMBL" id="ADVG01000001">
    <property type="protein sequence ID" value="EFH88305.1"/>
    <property type="molecule type" value="Genomic_DNA"/>
</dbReference>
<organism evidence="3 4">
    <name type="scientific">Ktedonobacter racemifer DSM 44963</name>
    <dbReference type="NCBI Taxonomy" id="485913"/>
    <lineage>
        <taxon>Bacteria</taxon>
        <taxon>Bacillati</taxon>
        <taxon>Chloroflexota</taxon>
        <taxon>Ktedonobacteria</taxon>
        <taxon>Ktedonobacterales</taxon>
        <taxon>Ktedonobacteraceae</taxon>
        <taxon>Ktedonobacter</taxon>
    </lineage>
</organism>
<dbReference type="GO" id="GO:0006313">
    <property type="term" value="P:DNA transposition"/>
    <property type="evidence" value="ECO:0007669"/>
    <property type="project" value="InterPro"/>
</dbReference>
<keyword evidence="4" id="KW-1185">Reference proteome</keyword>
<dbReference type="eggNOG" id="COG3293">
    <property type="taxonomic scope" value="Bacteria"/>
</dbReference>
<evidence type="ECO:0000313" key="3">
    <source>
        <dbReference type="EMBL" id="EFH88305.1"/>
    </source>
</evidence>
<evidence type="ECO:0000259" key="2">
    <source>
        <dbReference type="Pfam" id="PF01609"/>
    </source>
</evidence>
<reference evidence="3 4" key="1">
    <citation type="journal article" date="2011" name="Stand. Genomic Sci.">
        <title>Non-contiguous finished genome sequence and contextual data of the filamentous soil bacterium Ktedonobacter racemifer type strain (SOSP1-21).</title>
        <authorList>
            <person name="Chang Y.J."/>
            <person name="Land M."/>
            <person name="Hauser L."/>
            <person name="Chertkov O."/>
            <person name="Del Rio T.G."/>
            <person name="Nolan M."/>
            <person name="Copeland A."/>
            <person name="Tice H."/>
            <person name="Cheng J.F."/>
            <person name="Lucas S."/>
            <person name="Han C."/>
            <person name="Goodwin L."/>
            <person name="Pitluck S."/>
            <person name="Ivanova N."/>
            <person name="Ovchinikova G."/>
            <person name="Pati A."/>
            <person name="Chen A."/>
            <person name="Palaniappan K."/>
            <person name="Mavromatis K."/>
            <person name="Liolios K."/>
            <person name="Brettin T."/>
            <person name="Fiebig A."/>
            <person name="Rohde M."/>
            <person name="Abt B."/>
            <person name="Goker M."/>
            <person name="Detter J.C."/>
            <person name="Woyke T."/>
            <person name="Bristow J."/>
            <person name="Eisen J.A."/>
            <person name="Markowitz V."/>
            <person name="Hugenholtz P."/>
            <person name="Kyrpides N.C."/>
            <person name="Klenk H.P."/>
            <person name="Lapidus A."/>
        </authorList>
    </citation>
    <scope>NUCLEOTIDE SEQUENCE [LARGE SCALE GENOMIC DNA]</scope>
    <source>
        <strain evidence="4">DSM 44963</strain>
    </source>
</reference>
<comment type="caution">
    <text evidence="3">The sequence shown here is derived from an EMBL/GenBank/DDBJ whole genome shotgun (WGS) entry which is preliminary data.</text>
</comment>
<gene>
    <name evidence="3" type="ORF">Krac_9733</name>
</gene>
<protein>
    <submittedName>
        <fullName evidence="3">Transposase IS4 family protein</fullName>
    </submittedName>
</protein>
<evidence type="ECO:0000256" key="1">
    <source>
        <dbReference type="SAM" id="MobiDB-lite"/>
    </source>
</evidence>
<dbReference type="NCBIfam" id="NF033580">
    <property type="entry name" value="transpos_IS5_3"/>
    <property type="match status" value="1"/>
</dbReference>
<dbReference type="PANTHER" id="PTHR30007:SF0">
    <property type="entry name" value="TRANSPOSASE"/>
    <property type="match status" value="1"/>
</dbReference>
<dbReference type="InterPro" id="IPR002559">
    <property type="entry name" value="Transposase_11"/>
</dbReference>
<sequence length="164" mass="18416">MTKAPFGHAATGPNPTDRGKLGTKRSLLTDGAGIPLALIIEGANSHDMKQLSATLDGIVIARPESGEEQPQHLCLDAGYAYPVNREEAENHHYVPHIRSRGQEKQEKIVIPGHRARRWVVERTHSWINRSRRLLVRWKKKSENYLAFLYLACAQLIFAKVATFG</sequence>
<dbReference type="PANTHER" id="PTHR30007">
    <property type="entry name" value="PHP DOMAIN PROTEIN"/>
    <property type="match status" value="1"/>
</dbReference>
<dbReference type="AlphaFoldDB" id="D6TDG0"/>
<dbReference type="GO" id="GO:0004803">
    <property type="term" value="F:transposase activity"/>
    <property type="evidence" value="ECO:0007669"/>
    <property type="project" value="InterPro"/>
</dbReference>
<feature type="region of interest" description="Disordered" evidence="1">
    <location>
        <begin position="1"/>
        <end position="26"/>
    </location>
</feature>
<name>D6TDG0_KTERA</name>
<accession>D6TDG0</accession>
<dbReference type="Pfam" id="PF01609">
    <property type="entry name" value="DDE_Tnp_1"/>
    <property type="match status" value="1"/>
</dbReference>
<dbReference type="Proteomes" id="UP000004508">
    <property type="component" value="Unassembled WGS sequence"/>
</dbReference>